<accession>A0ABR9PSA5</accession>
<name>A0ABR9PSA5_9BACT</name>
<organism evidence="2 3">
    <name type="scientific">Corallococcus soli</name>
    <dbReference type="NCBI Taxonomy" id="2710757"/>
    <lineage>
        <taxon>Bacteria</taxon>
        <taxon>Pseudomonadati</taxon>
        <taxon>Myxococcota</taxon>
        <taxon>Myxococcia</taxon>
        <taxon>Myxococcales</taxon>
        <taxon>Cystobacterineae</taxon>
        <taxon>Myxococcaceae</taxon>
        <taxon>Corallococcus</taxon>
    </lineage>
</organism>
<evidence type="ECO:0000313" key="2">
    <source>
        <dbReference type="EMBL" id="MBE4750806.1"/>
    </source>
</evidence>
<reference evidence="2 3" key="1">
    <citation type="submission" date="2020-02" db="EMBL/GenBank/DDBJ databases">
        <authorList>
            <person name="Babadi Z.K."/>
            <person name="Risdian C."/>
            <person name="Ebrahimipour G.H."/>
            <person name="Wink J."/>
        </authorList>
    </citation>
    <scope>NUCLEOTIDE SEQUENCE [LARGE SCALE GENOMIC DNA]</scope>
    <source>
        <strain evidence="2 3">ZKHCc1 1396</strain>
    </source>
</reference>
<dbReference type="Proteomes" id="UP001516472">
    <property type="component" value="Unassembled WGS sequence"/>
</dbReference>
<gene>
    <name evidence="2" type="ORF">G4177_21790</name>
</gene>
<evidence type="ECO:0000313" key="3">
    <source>
        <dbReference type="Proteomes" id="UP001516472"/>
    </source>
</evidence>
<evidence type="ECO:0000259" key="1">
    <source>
        <dbReference type="Pfam" id="PF07791"/>
    </source>
</evidence>
<keyword evidence="3" id="KW-1185">Reference proteome</keyword>
<feature type="domain" description="Immunity MXAN-0049 protein" evidence="1">
    <location>
        <begin position="10"/>
        <end position="140"/>
    </location>
</feature>
<comment type="caution">
    <text evidence="2">The sequence shown here is derived from an EMBL/GenBank/DDBJ whole genome shotgun (WGS) entry which is preliminary data.</text>
</comment>
<proteinExistence type="predicted"/>
<dbReference type="EMBL" id="JAAIYO010000006">
    <property type="protein sequence ID" value="MBE4750806.1"/>
    <property type="molecule type" value="Genomic_DNA"/>
</dbReference>
<dbReference type="Pfam" id="PF07791">
    <property type="entry name" value="Imm11"/>
    <property type="match status" value="1"/>
</dbReference>
<protein>
    <recommendedName>
        <fullName evidence="1">Immunity MXAN-0049 protein domain-containing protein</fullName>
    </recommendedName>
</protein>
<sequence>MTDDYPGVKLTDNLINTFGYWVISEALKALLEKEAHTDIEYLPVPIINHKGRRTEGEFFIANPFAIVDCVDLGNSNVDESQMAPGLFGGIYRLALDGTRIPPEARLFRLKQMPKVIIVREDLRAALDAQGLTGLSYIAMGEDCMLV</sequence>
<dbReference type="InterPro" id="IPR012433">
    <property type="entry name" value="Imm11"/>
</dbReference>